<evidence type="ECO:0000256" key="3">
    <source>
        <dbReference type="ARBA" id="ARBA00023163"/>
    </source>
</evidence>
<organism evidence="5 6">
    <name type="scientific">Marseilla massiliensis</name>
    <dbReference type="NCBI Taxonomy" id="1841864"/>
    <lineage>
        <taxon>Bacteria</taxon>
        <taxon>Pseudomonadati</taxon>
        <taxon>Bacteroidota</taxon>
        <taxon>Bacteroidia</taxon>
        <taxon>Bacteroidales</taxon>
        <taxon>Prevotellaceae</taxon>
        <taxon>Marseilla</taxon>
    </lineage>
</organism>
<dbReference type="PRINTS" id="PR00032">
    <property type="entry name" value="HTHARAC"/>
</dbReference>
<evidence type="ECO:0000256" key="2">
    <source>
        <dbReference type="ARBA" id="ARBA00023125"/>
    </source>
</evidence>
<dbReference type="EMBL" id="JACJJL010000001">
    <property type="protein sequence ID" value="MBM6660268.1"/>
    <property type="molecule type" value="Genomic_DNA"/>
</dbReference>
<dbReference type="Proteomes" id="UP000764045">
    <property type="component" value="Unassembled WGS sequence"/>
</dbReference>
<dbReference type="GO" id="GO:0003700">
    <property type="term" value="F:DNA-binding transcription factor activity"/>
    <property type="evidence" value="ECO:0007669"/>
    <property type="project" value="InterPro"/>
</dbReference>
<keyword evidence="2" id="KW-0238">DNA-binding</keyword>
<keyword evidence="1" id="KW-0805">Transcription regulation</keyword>
<proteinExistence type="predicted"/>
<evidence type="ECO:0000313" key="6">
    <source>
        <dbReference type="Proteomes" id="UP000764045"/>
    </source>
</evidence>
<dbReference type="SMART" id="SM00342">
    <property type="entry name" value="HTH_ARAC"/>
    <property type="match status" value="1"/>
</dbReference>
<keyword evidence="3" id="KW-0804">Transcription</keyword>
<dbReference type="InterPro" id="IPR018060">
    <property type="entry name" value="HTH_AraC"/>
</dbReference>
<dbReference type="SUPFAM" id="SSF46689">
    <property type="entry name" value="Homeodomain-like"/>
    <property type="match status" value="1"/>
</dbReference>
<dbReference type="AlphaFoldDB" id="A0A938WKF6"/>
<dbReference type="PANTHER" id="PTHR43280">
    <property type="entry name" value="ARAC-FAMILY TRANSCRIPTIONAL REGULATOR"/>
    <property type="match status" value="1"/>
</dbReference>
<gene>
    <name evidence="5" type="ORF">H6B30_00615</name>
</gene>
<name>A0A938WKF6_9BACT</name>
<dbReference type="PROSITE" id="PS01124">
    <property type="entry name" value="HTH_ARAC_FAMILY_2"/>
    <property type="match status" value="1"/>
</dbReference>
<dbReference type="Pfam" id="PF12833">
    <property type="entry name" value="HTH_18"/>
    <property type="match status" value="1"/>
</dbReference>
<sequence length="78" mass="9291">MNRPAVCTFFRRHTGKTLIEAVNARRISVAKNLLRRKDLPIQHVCFLSGFNDVPYFSRLFKRTEGIMPKEYRRREPCH</sequence>
<reference evidence="5 6" key="1">
    <citation type="journal article" date="2021" name="Sci. Rep.">
        <title>The distribution of antibiotic resistance genes in chicken gut microbiota commensals.</title>
        <authorList>
            <person name="Juricova H."/>
            <person name="Matiasovicova J."/>
            <person name="Kubasova T."/>
            <person name="Cejkova D."/>
            <person name="Rychlik I."/>
        </authorList>
    </citation>
    <scope>NUCLEOTIDE SEQUENCE [LARGE SCALE GENOMIC DNA]</scope>
    <source>
        <strain evidence="5 6">An819</strain>
    </source>
</reference>
<evidence type="ECO:0000259" key="4">
    <source>
        <dbReference type="PROSITE" id="PS01124"/>
    </source>
</evidence>
<comment type="caution">
    <text evidence="5">The sequence shown here is derived from an EMBL/GenBank/DDBJ whole genome shotgun (WGS) entry which is preliminary data.</text>
</comment>
<keyword evidence="6" id="KW-1185">Reference proteome</keyword>
<dbReference type="PANTHER" id="PTHR43280:SF34">
    <property type="entry name" value="ARAC-FAMILY TRANSCRIPTIONAL REGULATOR"/>
    <property type="match status" value="1"/>
</dbReference>
<protein>
    <submittedName>
        <fullName evidence="5">Helix-turn-helix transcriptional regulator</fullName>
    </submittedName>
</protein>
<feature type="domain" description="HTH araC/xylS-type" evidence="4">
    <location>
        <begin position="1"/>
        <end position="74"/>
    </location>
</feature>
<evidence type="ECO:0000313" key="5">
    <source>
        <dbReference type="EMBL" id="MBM6660268.1"/>
    </source>
</evidence>
<evidence type="ECO:0000256" key="1">
    <source>
        <dbReference type="ARBA" id="ARBA00023015"/>
    </source>
</evidence>
<dbReference type="InterPro" id="IPR009057">
    <property type="entry name" value="Homeodomain-like_sf"/>
</dbReference>
<accession>A0A938WKF6</accession>
<dbReference type="Gene3D" id="1.10.10.60">
    <property type="entry name" value="Homeodomain-like"/>
    <property type="match status" value="1"/>
</dbReference>
<dbReference type="InterPro" id="IPR020449">
    <property type="entry name" value="Tscrpt_reg_AraC-type_HTH"/>
</dbReference>
<dbReference type="GO" id="GO:0043565">
    <property type="term" value="F:sequence-specific DNA binding"/>
    <property type="evidence" value="ECO:0007669"/>
    <property type="project" value="InterPro"/>
</dbReference>